<feature type="transmembrane region" description="Helical" evidence="7">
    <location>
        <begin position="16"/>
        <end position="33"/>
    </location>
</feature>
<dbReference type="Proteomes" id="UP000190857">
    <property type="component" value="Unassembled WGS sequence"/>
</dbReference>
<evidence type="ECO:0000256" key="5">
    <source>
        <dbReference type="ARBA" id="ARBA00022989"/>
    </source>
</evidence>
<keyword evidence="5 7" id="KW-1133">Transmembrane helix</keyword>
<feature type="transmembrane region" description="Helical" evidence="7">
    <location>
        <begin position="40"/>
        <end position="59"/>
    </location>
</feature>
<evidence type="ECO:0000256" key="3">
    <source>
        <dbReference type="ARBA" id="ARBA00022475"/>
    </source>
</evidence>
<dbReference type="Pfam" id="PF01899">
    <property type="entry name" value="MNHE"/>
    <property type="match status" value="1"/>
</dbReference>
<evidence type="ECO:0000256" key="1">
    <source>
        <dbReference type="ARBA" id="ARBA00004651"/>
    </source>
</evidence>
<dbReference type="GO" id="GO:0005886">
    <property type="term" value="C:plasma membrane"/>
    <property type="evidence" value="ECO:0007669"/>
    <property type="project" value="UniProtKB-SubCell"/>
</dbReference>
<comment type="similarity">
    <text evidence="2">Belongs to the CPA3 antiporters (TC 2.A.63) subunit E family.</text>
</comment>
<dbReference type="InterPro" id="IPR002758">
    <property type="entry name" value="Cation_antiport_E"/>
</dbReference>
<sequence length="201" mass="21527">MSASNTGSNSGPTRSIVSQITLLLGLVVLWCLLWGKADVLTIVTGVVLAVLVSLVFYLPAVQLSGRVNVLWAAYFFGRLVVDIVRASAQITWLVTKPTYSPSNAIIEVPLSTRSDLIMSATAEAISLVPGSIVVDLDRANSVLYLHSLDTHDEADVDRVLREALGTERRLVMAFGSRDDVDRVCARDAGATPTARATEGNS</sequence>
<dbReference type="PANTHER" id="PTHR34584">
    <property type="entry name" value="NA(+)/H(+) ANTIPORTER SUBUNIT E1"/>
    <property type="match status" value="1"/>
</dbReference>
<proteinExistence type="inferred from homology"/>
<dbReference type="OrthoDB" id="3556991at2"/>
<organism evidence="8 9">
    <name type="scientific">Okibacterium fritillariae</name>
    <dbReference type="NCBI Taxonomy" id="123320"/>
    <lineage>
        <taxon>Bacteria</taxon>
        <taxon>Bacillati</taxon>
        <taxon>Actinomycetota</taxon>
        <taxon>Actinomycetes</taxon>
        <taxon>Micrococcales</taxon>
        <taxon>Microbacteriaceae</taxon>
        <taxon>Okibacterium</taxon>
    </lineage>
</organism>
<keyword evidence="4 7" id="KW-0812">Transmembrane</keyword>
<dbReference type="PANTHER" id="PTHR34584:SF1">
    <property type="entry name" value="NA(+)_H(+) ANTIPORTER SUBUNIT E1"/>
    <property type="match status" value="1"/>
</dbReference>
<evidence type="ECO:0000256" key="2">
    <source>
        <dbReference type="ARBA" id="ARBA00006228"/>
    </source>
</evidence>
<dbReference type="EMBL" id="FUZP01000001">
    <property type="protein sequence ID" value="SKC42674.1"/>
    <property type="molecule type" value="Genomic_DNA"/>
</dbReference>
<keyword evidence="9" id="KW-1185">Reference proteome</keyword>
<dbReference type="AlphaFoldDB" id="A0A1T5IU48"/>
<accession>A0A1T5IU48</accession>
<dbReference type="STRING" id="123320.SAMN06309945_0853"/>
<evidence type="ECO:0000256" key="7">
    <source>
        <dbReference type="SAM" id="Phobius"/>
    </source>
</evidence>
<dbReference type="RefSeq" id="WP_079727016.1">
    <property type="nucleotide sequence ID" value="NZ_FUZP01000001.1"/>
</dbReference>
<evidence type="ECO:0000256" key="6">
    <source>
        <dbReference type="ARBA" id="ARBA00023136"/>
    </source>
</evidence>
<evidence type="ECO:0000313" key="8">
    <source>
        <dbReference type="EMBL" id="SKC42674.1"/>
    </source>
</evidence>
<comment type="subcellular location">
    <subcellularLocation>
        <location evidence="1">Cell membrane</location>
        <topology evidence="1">Multi-pass membrane protein</topology>
    </subcellularLocation>
</comment>
<name>A0A1T5IU48_9MICO</name>
<gene>
    <name evidence="8" type="ORF">SAMN06309945_0853</name>
</gene>
<dbReference type="GO" id="GO:0008324">
    <property type="term" value="F:monoatomic cation transmembrane transporter activity"/>
    <property type="evidence" value="ECO:0007669"/>
    <property type="project" value="InterPro"/>
</dbReference>
<reference evidence="8 9" key="1">
    <citation type="submission" date="2017-02" db="EMBL/GenBank/DDBJ databases">
        <authorList>
            <person name="Peterson S.W."/>
        </authorList>
    </citation>
    <scope>NUCLEOTIDE SEQUENCE [LARGE SCALE GENOMIC DNA]</scope>
    <source>
        <strain evidence="8 9">VKM Ac-2059</strain>
    </source>
</reference>
<protein>
    <submittedName>
        <fullName evidence="8">Multisubunit sodium/proton antiporter, MrpE subunit</fullName>
    </submittedName>
</protein>
<evidence type="ECO:0000256" key="4">
    <source>
        <dbReference type="ARBA" id="ARBA00022692"/>
    </source>
</evidence>
<evidence type="ECO:0000313" key="9">
    <source>
        <dbReference type="Proteomes" id="UP000190857"/>
    </source>
</evidence>
<keyword evidence="6 7" id="KW-0472">Membrane</keyword>
<keyword evidence="3" id="KW-1003">Cell membrane</keyword>
<dbReference type="NCBIfam" id="NF006521">
    <property type="entry name" value="PRK08965.1-5"/>
    <property type="match status" value="1"/>
</dbReference>